<evidence type="ECO:0000313" key="2">
    <source>
        <dbReference type="EMBL" id="MCS5491139.1"/>
    </source>
</evidence>
<dbReference type="Proteomes" id="UP001206788">
    <property type="component" value="Unassembled WGS sequence"/>
</dbReference>
<feature type="transmembrane region" description="Helical" evidence="1">
    <location>
        <begin position="115"/>
        <end position="148"/>
    </location>
</feature>
<feature type="transmembrane region" description="Helical" evidence="1">
    <location>
        <begin position="307"/>
        <end position="325"/>
    </location>
</feature>
<feature type="transmembrane region" description="Helical" evidence="1">
    <location>
        <begin position="285"/>
        <end position="301"/>
    </location>
</feature>
<feature type="transmembrane region" description="Helical" evidence="1">
    <location>
        <begin position="332"/>
        <end position="352"/>
    </location>
</feature>
<feature type="transmembrane region" description="Helical" evidence="1">
    <location>
        <begin position="251"/>
        <end position="273"/>
    </location>
</feature>
<dbReference type="RefSeq" id="WP_259414801.1">
    <property type="nucleotide sequence ID" value="NZ_JANWGH010000002.1"/>
</dbReference>
<sequence>MFQFFKVNDPFRIIGVAFFLLLWTVLYLFFSNDVLTKTQLGWMVLGERLSDGFLLYEEILDDTAPLSAGIFMWIDRLFGRSLLVYEILGRLLIIFQVILWNRTMIRYRVFSENTYLPAIILLSLFHMSFDMLSLSPALLGSTFLILALSQLFSQTVLQKESSESTLLIGIYGGLATGFHAIYVLFLPFLIVVGIAISGFSFRQLMLSLTGYFLPILLISVYYFWMDGLESYIEIWPLFLKSNAYLYQPLEWIGVLLAFPLLLAFLGYFIGSLASSATINQQKQRQIMIFWLLFAGASLFFSKRQATYQLVILLPVLSYLITRFLLVIQRKIIIQLSFFALVVLLPLVSWQFFGNNDVVQENYRVQEYKGSLPAEKSILILGDEMGAYLNHRLGGPFLNYHLSKVYLDQEKDLSQRAHLFELIHSQQPQIVLDPNGDFSRLLDQYPELKRNYRRSSMGVFEWE</sequence>
<gene>
    <name evidence="2" type="ORF">NY014_11895</name>
</gene>
<keyword evidence="3" id="KW-1185">Reference proteome</keyword>
<organism evidence="2 3">
    <name type="scientific">Algoriphagus limi</name>
    <dbReference type="NCBI Taxonomy" id="2975273"/>
    <lineage>
        <taxon>Bacteria</taxon>
        <taxon>Pseudomonadati</taxon>
        <taxon>Bacteroidota</taxon>
        <taxon>Cytophagia</taxon>
        <taxon>Cytophagales</taxon>
        <taxon>Cyclobacteriaceae</taxon>
        <taxon>Algoriphagus</taxon>
    </lineage>
</organism>
<keyword evidence="1" id="KW-1133">Transmembrane helix</keyword>
<keyword evidence="1" id="KW-0812">Transmembrane</keyword>
<evidence type="ECO:0000313" key="3">
    <source>
        <dbReference type="Proteomes" id="UP001206788"/>
    </source>
</evidence>
<reference evidence="2 3" key="1">
    <citation type="submission" date="2022-08" db="EMBL/GenBank/DDBJ databases">
        <title>Algoriphagus sp. CAU 1643 isolated from mud.</title>
        <authorList>
            <person name="Kim W."/>
        </authorList>
    </citation>
    <scope>NUCLEOTIDE SEQUENCE [LARGE SCALE GENOMIC DNA]</scope>
    <source>
        <strain evidence="2 3">CAU 1643</strain>
    </source>
</reference>
<feature type="transmembrane region" description="Helical" evidence="1">
    <location>
        <begin position="12"/>
        <end position="30"/>
    </location>
</feature>
<dbReference type="EMBL" id="JANWGH010000002">
    <property type="protein sequence ID" value="MCS5491139.1"/>
    <property type="molecule type" value="Genomic_DNA"/>
</dbReference>
<protein>
    <recommendedName>
        <fullName evidence="4">Dolichyl-phosphate-mannose-protein mannosyltransferase</fullName>
    </recommendedName>
</protein>
<feature type="transmembrane region" description="Helical" evidence="1">
    <location>
        <begin position="168"/>
        <end position="192"/>
    </location>
</feature>
<feature type="transmembrane region" description="Helical" evidence="1">
    <location>
        <begin position="82"/>
        <end position="103"/>
    </location>
</feature>
<keyword evidence="1" id="KW-0472">Membrane</keyword>
<evidence type="ECO:0008006" key="4">
    <source>
        <dbReference type="Google" id="ProtNLM"/>
    </source>
</evidence>
<feature type="transmembrane region" description="Helical" evidence="1">
    <location>
        <begin position="204"/>
        <end position="224"/>
    </location>
</feature>
<name>A0ABT2G798_9BACT</name>
<comment type="caution">
    <text evidence="2">The sequence shown here is derived from an EMBL/GenBank/DDBJ whole genome shotgun (WGS) entry which is preliminary data.</text>
</comment>
<accession>A0ABT2G798</accession>
<evidence type="ECO:0000256" key="1">
    <source>
        <dbReference type="SAM" id="Phobius"/>
    </source>
</evidence>
<proteinExistence type="predicted"/>